<organism evidence="8 9">
    <name type="scientific">Proteiniphilum acetatigenes</name>
    <dbReference type="NCBI Taxonomy" id="294710"/>
    <lineage>
        <taxon>Bacteria</taxon>
        <taxon>Pseudomonadati</taxon>
        <taxon>Bacteroidota</taxon>
        <taxon>Bacteroidia</taxon>
        <taxon>Bacteroidales</taxon>
        <taxon>Dysgonomonadaceae</taxon>
        <taxon>Proteiniphilum</taxon>
    </lineage>
</organism>
<evidence type="ECO:0000256" key="6">
    <source>
        <dbReference type="PROSITE-ProRule" id="PRU01023"/>
    </source>
</evidence>
<dbReference type="EMBL" id="LGGN01000156">
    <property type="protein sequence ID" value="KUK77189.1"/>
    <property type="molecule type" value="Genomic_DNA"/>
</dbReference>
<dbReference type="Gene3D" id="2.30.130.60">
    <property type="match status" value="1"/>
</dbReference>
<dbReference type="GO" id="GO:0003723">
    <property type="term" value="F:RNA binding"/>
    <property type="evidence" value="ECO:0007669"/>
    <property type="project" value="UniProtKB-UniRule"/>
</dbReference>
<accession>A0A101HI99</accession>
<evidence type="ECO:0000313" key="9">
    <source>
        <dbReference type="Proteomes" id="UP000053860"/>
    </source>
</evidence>
<dbReference type="PANTHER" id="PTHR22807:SF30">
    <property type="entry name" value="28S RRNA (CYTOSINE(4447)-C(5))-METHYLTRANSFERASE-RELATED"/>
    <property type="match status" value="1"/>
</dbReference>
<keyword evidence="1" id="KW-0963">Cytoplasm</keyword>
<dbReference type="InterPro" id="IPR001678">
    <property type="entry name" value="MeTrfase_RsmB-F_NOP2_dom"/>
</dbReference>
<dbReference type="InterPro" id="IPR027391">
    <property type="entry name" value="Nol1_Nop2_Fmu_2"/>
</dbReference>
<evidence type="ECO:0000256" key="1">
    <source>
        <dbReference type="ARBA" id="ARBA00022490"/>
    </source>
</evidence>
<comment type="similarity">
    <text evidence="6">Belongs to the class I-like SAM-binding methyltransferase superfamily. RsmB/NOP family.</text>
</comment>
<evidence type="ECO:0000256" key="2">
    <source>
        <dbReference type="ARBA" id="ARBA00022603"/>
    </source>
</evidence>
<evidence type="ECO:0000256" key="5">
    <source>
        <dbReference type="ARBA" id="ARBA00022884"/>
    </source>
</evidence>
<dbReference type="Gene3D" id="3.30.70.1170">
    <property type="entry name" value="Sun protein, domain 3"/>
    <property type="match status" value="1"/>
</dbReference>
<evidence type="ECO:0000256" key="4">
    <source>
        <dbReference type="ARBA" id="ARBA00022691"/>
    </source>
</evidence>
<dbReference type="InterPro" id="IPR029063">
    <property type="entry name" value="SAM-dependent_MTases_sf"/>
</dbReference>
<protein>
    <submittedName>
        <fullName evidence="8">NOL1/NOP2/sun family protein</fullName>
    </submittedName>
</protein>
<dbReference type="GO" id="GO:0008173">
    <property type="term" value="F:RNA methyltransferase activity"/>
    <property type="evidence" value="ECO:0007669"/>
    <property type="project" value="InterPro"/>
</dbReference>
<comment type="caution">
    <text evidence="6">Lacks conserved residue(s) required for the propagation of feature annotation.</text>
</comment>
<reference evidence="9" key="1">
    <citation type="journal article" date="2015" name="MBio">
        <title>Genome-Resolved Metagenomic Analysis Reveals Roles for Candidate Phyla and Other Microbial Community Members in Biogeochemical Transformations in Oil Reservoirs.</title>
        <authorList>
            <person name="Hu P."/>
            <person name="Tom L."/>
            <person name="Singh A."/>
            <person name="Thomas B.C."/>
            <person name="Baker B.J."/>
            <person name="Piceno Y.M."/>
            <person name="Andersen G.L."/>
            <person name="Banfield J.F."/>
        </authorList>
    </citation>
    <scope>NUCLEOTIDE SEQUENCE [LARGE SCALE GENOMIC DNA]</scope>
</reference>
<dbReference type="PANTHER" id="PTHR22807">
    <property type="entry name" value="NOP2 YEAST -RELATED NOL1/NOP2/FMU SUN DOMAIN-CONTAINING"/>
    <property type="match status" value="1"/>
</dbReference>
<dbReference type="InterPro" id="IPR023267">
    <property type="entry name" value="RCMT"/>
</dbReference>
<proteinExistence type="inferred from homology"/>
<keyword evidence="5 6" id="KW-0694">RNA-binding</keyword>
<dbReference type="Gene3D" id="3.40.50.150">
    <property type="entry name" value="Vaccinia Virus protein VP39"/>
    <property type="match status" value="1"/>
</dbReference>
<dbReference type="Proteomes" id="UP000053860">
    <property type="component" value="Unassembled WGS sequence"/>
</dbReference>
<dbReference type="AlphaFoldDB" id="A0A101HI99"/>
<evidence type="ECO:0000259" key="7">
    <source>
        <dbReference type="PROSITE" id="PS51686"/>
    </source>
</evidence>
<feature type="binding site" evidence="6">
    <location>
        <begin position="109"/>
        <end position="115"/>
    </location>
    <ligand>
        <name>S-adenosyl-L-methionine</name>
        <dbReference type="ChEBI" id="CHEBI:59789"/>
    </ligand>
</feature>
<keyword evidence="3 6" id="KW-0808">Transferase</keyword>
<dbReference type="PATRIC" id="fig|294710.3.peg.1234"/>
<comment type="caution">
    <text evidence="8">The sequence shown here is derived from an EMBL/GenBank/DDBJ whole genome shotgun (WGS) entry which is preliminary data.</text>
</comment>
<dbReference type="GO" id="GO:0001510">
    <property type="term" value="P:RNA methylation"/>
    <property type="evidence" value="ECO:0007669"/>
    <property type="project" value="InterPro"/>
</dbReference>
<keyword evidence="4 6" id="KW-0949">S-adenosyl-L-methionine</keyword>
<dbReference type="InterPro" id="IPR049560">
    <property type="entry name" value="MeTrfase_RsmB-F_NOP2_cat"/>
</dbReference>
<feature type="binding site" evidence="6">
    <location>
        <position position="133"/>
    </location>
    <ligand>
        <name>S-adenosyl-L-methionine</name>
        <dbReference type="ChEBI" id="CHEBI:59789"/>
    </ligand>
</feature>
<sequence length="470" mass="52588">MKLPADFIQSIRSLLGEETQLLQSALAEDTPVSIRLNPFKKQRNPLSFVHPVARVPWSDWGYYLDERPAFTFDPLFHAGYYYVQEASSMFVEQVVRQLVKEPAICLDLCAAPGGKSVSLLAALPGGSLLVSNEIVRQRANVLSETLSKFGHPHCMVTNNAPGDFAAFPEFFDLLLVDAPCSGEGMFRKDETALEEWSPQHVQMCAARQRNILDEVWVALKPGGLLIYSTCTFNRAENEENALWAARELGAEFVPVEIDETWGITGSFDREVNGYRFFPHKTKGEGLFVTVLRKTASATPHEVTYFHKRKNFFSPVSKEVTAYRNFLNHPDHFDFMEAGSRIIALPAAQSEMLVSLGEKLKTVALGIGIGERKGKDFIPSHSLALSCEINREAFINHAVSYAQAVAYLRKEAITLDDAPRGFILLTYCNEPIGFVKNIGNRANNLYPHEWRIRSGYLPETSPEILIGQPVD</sequence>
<feature type="domain" description="SAM-dependent MTase RsmB/NOP-type" evidence="7">
    <location>
        <begin position="1"/>
        <end position="294"/>
    </location>
</feature>
<gene>
    <name evidence="8" type="ORF">XD92_0891</name>
</gene>
<dbReference type="SUPFAM" id="SSF53335">
    <property type="entry name" value="S-adenosyl-L-methionine-dependent methyltransferases"/>
    <property type="match status" value="1"/>
</dbReference>
<dbReference type="PROSITE" id="PS51686">
    <property type="entry name" value="SAM_MT_RSMB_NOP"/>
    <property type="match status" value="1"/>
</dbReference>
<evidence type="ECO:0000313" key="8">
    <source>
        <dbReference type="EMBL" id="KUK77189.1"/>
    </source>
</evidence>
<feature type="binding site" evidence="6">
    <location>
        <position position="177"/>
    </location>
    <ligand>
        <name>S-adenosyl-L-methionine</name>
        <dbReference type="ChEBI" id="CHEBI:59789"/>
    </ligand>
</feature>
<name>A0A101HI99_9BACT</name>
<feature type="active site" description="Nucleophile" evidence="6">
    <location>
        <position position="230"/>
    </location>
</feature>
<dbReference type="Pfam" id="PF13636">
    <property type="entry name" value="Methyltranf_PUA"/>
    <property type="match status" value="1"/>
</dbReference>
<dbReference type="Pfam" id="PF01189">
    <property type="entry name" value="Methyltr_RsmB-F"/>
    <property type="match status" value="1"/>
</dbReference>
<dbReference type="Pfam" id="PF17125">
    <property type="entry name" value="Methyltr_RsmF_N"/>
    <property type="match status" value="1"/>
</dbReference>
<dbReference type="PRINTS" id="PR02008">
    <property type="entry name" value="RCMTFAMILY"/>
</dbReference>
<keyword evidence="2 6" id="KW-0489">Methyltransferase</keyword>
<evidence type="ECO:0000256" key="3">
    <source>
        <dbReference type="ARBA" id="ARBA00022679"/>
    </source>
</evidence>
<dbReference type="InterPro" id="IPR031341">
    <property type="entry name" value="Methyltr_RsmF_N"/>
</dbReference>